<reference evidence="2" key="2">
    <citation type="submission" date="2010-05" db="EMBL/GenBank/DDBJ databases">
        <authorList>
            <person name="Almeida L.G."/>
            <person name="Nicolas M.F."/>
            <person name="Souza R.C."/>
            <person name="Vasconcelos A.T.R."/>
        </authorList>
    </citation>
    <scope>NUCLEOTIDE SEQUENCE</scope>
</reference>
<protein>
    <submittedName>
        <fullName evidence="2 3">Uncharacterized protein</fullName>
    </submittedName>
</protein>
<sequence length="246" mass="28033">MSDSESSVDETTSKLLQAVDTSFLNETLYKKDPTTKETKEKNDSSRNHDEKPLADGKKDAPKSNRYLLEEDSVFQSDLNVSDSMQKHMAAKVSKLIESIVSFEDTVTVKQKKVKTKTAKEITGTVQLLSGFDACINLDHPEPSFVQLKPVQVRRRQVEQESNPDNQQAFASAVCEPGTFSEETKHWKPKREKMVFHYRSKGNGVCEALPNVPSNEFTLSRVDRKWDETKIRLWKGEKRAKKRPINV</sequence>
<dbReference type="VEuPathDB" id="VectorBase:ADAR2_006269"/>
<reference evidence="3" key="4">
    <citation type="submission" date="2015-06" db="UniProtKB">
        <authorList>
            <consortium name="EnsemblMetazoa"/>
        </authorList>
    </citation>
    <scope>IDENTIFICATION</scope>
</reference>
<dbReference type="eggNOG" id="KOG1263">
    <property type="taxonomic scope" value="Eukaryota"/>
</dbReference>
<organism evidence="2">
    <name type="scientific">Anopheles darlingi</name>
    <name type="common">Mosquito</name>
    <dbReference type="NCBI Taxonomy" id="43151"/>
    <lineage>
        <taxon>Eukaryota</taxon>
        <taxon>Metazoa</taxon>
        <taxon>Ecdysozoa</taxon>
        <taxon>Arthropoda</taxon>
        <taxon>Hexapoda</taxon>
        <taxon>Insecta</taxon>
        <taxon>Pterygota</taxon>
        <taxon>Neoptera</taxon>
        <taxon>Endopterygota</taxon>
        <taxon>Diptera</taxon>
        <taxon>Nematocera</taxon>
        <taxon>Culicoidea</taxon>
        <taxon>Culicidae</taxon>
        <taxon>Anophelinae</taxon>
        <taxon>Anopheles</taxon>
    </lineage>
</organism>
<dbReference type="Proteomes" id="UP000000673">
    <property type="component" value="Unassembled WGS sequence"/>
</dbReference>
<dbReference type="EnsemblMetazoa" id="ADAC005554-RA">
    <property type="protein sequence ID" value="ADAC005554-PA"/>
    <property type="gene ID" value="ADAC005554"/>
</dbReference>
<name>W5JFA4_ANODA</name>
<keyword evidence="4" id="KW-1185">Reference proteome</keyword>
<evidence type="ECO:0000256" key="1">
    <source>
        <dbReference type="SAM" id="MobiDB-lite"/>
    </source>
</evidence>
<dbReference type="AlphaFoldDB" id="W5JFA4"/>
<evidence type="ECO:0000313" key="2">
    <source>
        <dbReference type="EMBL" id="ETN62766.1"/>
    </source>
</evidence>
<proteinExistence type="predicted"/>
<evidence type="ECO:0000313" key="4">
    <source>
        <dbReference type="Proteomes" id="UP000000673"/>
    </source>
</evidence>
<dbReference type="EMBL" id="ADMH02001371">
    <property type="protein sequence ID" value="ETN62766.1"/>
    <property type="molecule type" value="Genomic_DNA"/>
</dbReference>
<evidence type="ECO:0000313" key="3">
    <source>
        <dbReference type="EnsemblMetazoa" id="ADAC005554-PA"/>
    </source>
</evidence>
<dbReference type="STRING" id="43151.W5JFA4"/>
<dbReference type="VEuPathDB" id="VectorBase:ADAC005554"/>
<reference evidence="2 4" key="1">
    <citation type="journal article" date="2010" name="BMC Genomics">
        <title>Combination of measures distinguishes pre-miRNAs from other stem-loops in the genome of the newly sequenced Anopheles darlingi.</title>
        <authorList>
            <person name="Mendes N.D."/>
            <person name="Freitas A.T."/>
            <person name="Vasconcelos A.T."/>
            <person name="Sagot M.F."/>
        </authorList>
    </citation>
    <scope>NUCLEOTIDE SEQUENCE</scope>
</reference>
<dbReference type="OMA" id="QQWKGPR"/>
<reference evidence="2" key="3">
    <citation type="journal article" date="2013" name="Nucleic Acids Res.">
        <title>The genome of Anopheles darlingi, the main neotropical malaria vector.</title>
        <authorList>
            <person name="Marinotti O."/>
            <person name="Cerqueira G.C."/>
            <person name="de Almeida L.G."/>
            <person name="Ferro M.I."/>
            <person name="Loreto E.L."/>
            <person name="Zaha A."/>
            <person name="Teixeira S.M."/>
            <person name="Wespiser A.R."/>
            <person name="Almeida E Silva A."/>
            <person name="Schlindwein A.D."/>
            <person name="Pacheco A.C."/>
            <person name="Silva A.L."/>
            <person name="Graveley B.R."/>
            <person name="Walenz B.P."/>
            <person name="Lima Bde A."/>
            <person name="Ribeiro C.A."/>
            <person name="Nunes-Silva C.G."/>
            <person name="de Carvalho C.R."/>
            <person name="Soares C.M."/>
            <person name="de Menezes C.B."/>
            <person name="Matiolli C."/>
            <person name="Caffrey D."/>
            <person name="Araujo D.A."/>
            <person name="de Oliveira D.M."/>
            <person name="Golenbock D."/>
            <person name="Grisard E.C."/>
            <person name="Fantinatti-Garboggini F."/>
            <person name="de Carvalho F.M."/>
            <person name="Barcellos F.G."/>
            <person name="Prosdocimi F."/>
            <person name="May G."/>
            <person name="Azevedo Junior G.M."/>
            <person name="Guimaraes G.M."/>
            <person name="Goldman G.H."/>
            <person name="Padilha I.Q."/>
            <person name="Batista Jda S."/>
            <person name="Ferro J.A."/>
            <person name="Ribeiro J.M."/>
            <person name="Fietto J.L."/>
            <person name="Dabbas K.M."/>
            <person name="Cerdeira L."/>
            <person name="Agnez-Lima L.F."/>
            <person name="Brocchi M."/>
            <person name="de Carvalho M.O."/>
            <person name="Teixeira Mde M."/>
            <person name="Diniz Maia Mde M."/>
            <person name="Goldman M.H."/>
            <person name="Cruz Schneider M.P."/>
            <person name="Felipe M.S."/>
            <person name="Hungria M."/>
            <person name="Nicolas M.F."/>
            <person name="Pereira M."/>
            <person name="Montes M.A."/>
            <person name="Cantao M.E."/>
            <person name="Vincentz M."/>
            <person name="Rafael M.S."/>
            <person name="Silverman N."/>
            <person name="Stoco P.H."/>
            <person name="Souza R.C."/>
            <person name="Vicentini R."/>
            <person name="Gazzinelli R.T."/>
            <person name="Neves Rde O."/>
            <person name="Silva R."/>
            <person name="Astolfi-Filho S."/>
            <person name="Maciel T.E."/>
            <person name="Urmenyi T.P."/>
            <person name="Tadei W.P."/>
            <person name="Camargo E.P."/>
            <person name="de Vasconcelos A.T."/>
        </authorList>
    </citation>
    <scope>NUCLEOTIDE SEQUENCE</scope>
</reference>
<feature type="region of interest" description="Disordered" evidence="1">
    <location>
        <begin position="27"/>
        <end position="62"/>
    </location>
</feature>
<dbReference type="HOGENOM" id="CLU_102327_0_0_1"/>
<feature type="compositionally biased region" description="Basic and acidic residues" evidence="1">
    <location>
        <begin position="28"/>
        <end position="62"/>
    </location>
</feature>
<accession>W5JFA4</accession>
<gene>
    <name evidence="2" type="ORF">AND_005554</name>
</gene>